<dbReference type="GO" id="GO:0070042">
    <property type="term" value="F:rRNA (uridine-N3-)-methyltransferase activity"/>
    <property type="evidence" value="ECO:0007669"/>
    <property type="project" value="TreeGrafter"/>
</dbReference>
<dbReference type="Proteomes" id="UP000885690">
    <property type="component" value="Unassembled WGS sequence"/>
</dbReference>
<evidence type="ECO:0000256" key="10">
    <source>
        <dbReference type="PIRNR" id="PIRNR015601"/>
    </source>
</evidence>
<comment type="function">
    <text evidence="8 10">Specifically methylates the N3 position of the uracil ring of uridine 1498 (m3U1498) in 16S rRNA. Acts on the fully assembled 30S ribosomal subunit.</text>
</comment>
<keyword evidence="4 10" id="KW-0698">rRNA processing</keyword>
<comment type="subcellular location">
    <subcellularLocation>
        <location evidence="1 10">Cytoplasm</location>
    </subcellularLocation>
</comment>
<dbReference type="Pfam" id="PF20260">
    <property type="entry name" value="PUA_4"/>
    <property type="match status" value="1"/>
</dbReference>
<dbReference type="SUPFAM" id="SSF75217">
    <property type="entry name" value="alpha/beta knot"/>
    <property type="match status" value="1"/>
</dbReference>
<dbReference type="Gene3D" id="3.40.1280.10">
    <property type="match status" value="1"/>
</dbReference>
<evidence type="ECO:0000259" key="12">
    <source>
        <dbReference type="Pfam" id="PF20260"/>
    </source>
</evidence>
<keyword evidence="6 10" id="KW-0808">Transferase</keyword>
<dbReference type="PIRSF" id="PIRSF015601">
    <property type="entry name" value="MTase_slr0722"/>
    <property type="match status" value="1"/>
</dbReference>
<dbReference type="Pfam" id="PF04452">
    <property type="entry name" value="Methyltrans_RNA"/>
    <property type="match status" value="1"/>
</dbReference>
<dbReference type="NCBIfam" id="TIGR00046">
    <property type="entry name" value="RsmE family RNA methyltransferase"/>
    <property type="match status" value="1"/>
</dbReference>
<evidence type="ECO:0000313" key="13">
    <source>
        <dbReference type="EMBL" id="HDD53681.1"/>
    </source>
</evidence>
<comment type="caution">
    <text evidence="13">The sequence shown here is derived from an EMBL/GenBank/DDBJ whole genome shotgun (WGS) entry which is preliminary data.</text>
</comment>
<evidence type="ECO:0000256" key="8">
    <source>
        <dbReference type="ARBA" id="ARBA00025699"/>
    </source>
</evidence>
<comment type="catalytic activity">
    <reaction evidence="9 10">
        <text>uridine(1498) in 16S rRNA + S-adenosyl-L-methionine = N(3)-methyluridine(1498) in 16S rRNA + S-adenosyl-L-homocysteine + H(+)</text>
        <dbReference type="Rhea" id="RHEA:42920"/>
        <dbReference type="Rhea" id="RHEA-COMP:10283"/>
        <dbReference type="Rhea" id="RHEA-COMP:10284"/>
        <dbReference type="ChEBI" id="CHEBI:15378"/>
        <dbReference type="ChEBI" id="CHEBI:57856"/>
        <dbReference type="ChEBI" id="CHEBI:59789"/>
        <dbReference type="ChEBI" id="CHEBI:65315"/>
        <dbReference type="ChEBI" id="CHEBI:74502"/>
        <dbReference type="EC" id="2.1.1.193"/>
    </reaction>
</comment>
<dbReference type="PANTHER" id="PTHR30027:SF3">
    <property type="entry name" value="16S RRNA (URACIL(1498)-N(3))-METHYLTRANSFERASE"/>
    <property type="match status" value="1"/>
</dbReference>
<evidence type="ECO:0000256" key="3">
    <source>
        <dbReference type="ARBA" id="ARBA00022490"/>
    </source>
</evidence>
<dbReference type="GO" id="GO:0070475">
    <property type="term" value="P:rRNA base methylation"/>
    <property type="evidence" value="ECO:0007669"/>
    <property type="project" value="TreeGrafter"/>
</dbReference>
<accession>A0A7C0U7F7</accession>
<gene>
    <name evidence="13" type="ORF">ENF32_06420</name>
</gene>
<evidence type="ECO:0000256" key="5">
    <source>
        <dbReference type="ARBA" id="ARBA00022603"/>
    </source>
</evidence>
<sequence length="227" mass="25118">MSVVRVLVEDVELVLGELVLPHGEAHHLRVRRVSLGDRVAVLDGRGKEARGVLVARDRVAIEEVREDLEREPAVELTLYLGLLKGEKMDLVVQKMTEMGVARLVPLITRRCVPRPRPSRVERWRAIAREALKQCGGTVLPQIEFPVSLEEVVLDGEGWVLWEGEKERSLPRVTTGRKVALAVGPEGGWEGEEVGLLQSKGFVPVTLGPRILRAETAALVGMTLLLWG</sequence>
<dbReference type="PANTHER" id="PTHR30027">
    <property type="entry name" value="RIBOSOMAL RNA SMALL SUBUNIT METHYLTRANSFERASE E"/>
    <property type="match status" value="1"/>
</dbReference>
<feature type="domain" description="Ribosomal RNA small subunit methyltransferase E methyltransferase" evidence="11">
    <location>
        <begin position="72"/>
        <end position="223"/>
    </location>
</feature>
<organism evidence="13">
    <name type="scientific">Thermosulfidibacter takaii</name>
    <dbReference type="NCBI Taxonomy" id="412593"/>
    <lineage>
        <taxon>Bacteria</taxon>
        <taxon>Pseudomonadati</taxon>
        <taxon>Thermosulfidibacterota</taxon>
        <taxon>Thermosulfidibacteria</taxon>
        <taxon>Thermosulfidibacterales</taxon>
        <taxon>Thermosulfidibacteraceae</taxon>
    </lineage>
</organism>
<evidence type="ECO:0000256" key="6">
    <source>
        <dbReference type="ARBA" id="ARBA00022679"/>
    </source>
</evidence>
<keyword evidence="5 10" id="KW-0489">Methyltransferase</keyword>
<dbReference type="EMBL" id="DQWS01000237">
    <property type="protein sequence ID" value="HDD53681.1"/>
    <property type="molecule type" value="Genomic_DNA"/>
</dbReference>
<proteinExistence type="inferred from homology"/>
<evidence type="ECO:0000256" key="2">
    <source>
        <dbReference type="ARBA" id="ARBA00005528"/>
    </source>
</evidence>
<dbReference type="EC" id="2.1.1.193" evidence="10"/>
<dbReference type="InterPro" id="IPR046886">
    <property type="entry name" value="RsmE_MTase_dom"/>
</dbReference>
<evidence type="ECO:0000259" key="11">
    <source>
        <dbReference type="Pfam" id="PF04452"/>
    </source>
</evidence>
<dbReference type="GO" id="GO:0005737">
    <property type="term" value="C:cytoplasm"/>
    <property type="evidence" value="ECO:0007669"/>
    <property type="project" value="UniProtKB-SubCell"/>
</dbReference>
<dbReference type="InterPro" id="IPR029026">
    <property type="entry name" value="tRNA_m1G_MTases_N"/>
</dbReference>
<feature type="domain" description="Ribosomal RNA small subunit methyltransferase E PUA-like" evidence="12">
    <location>
        <begin position="24"/>
        <end position="57"/>
    </location>
</feature>
<dbReference type="InterPro" id="IPR006700">
    <property type="entry name" value="RsmE"/>
</dbReference>
<dbReference type="AlphaFoldDB" id="A0A7C0U7F7"/>
<reference evidence="13" key="1">
    <citation type="journal article" date="2020" name="mSystems">
        <title>Genome- and Community-Level Interaction Insights into Carbon Utilization and Element Cycling Functions of Hydrothermarchaeota in Hydrothermal Sediment.</title>
        <authorList>
            <person name="Zhou Z."/>
            <person name="Liu Y."/>
            <person name="Xu W."/>
            <person name="Pan J."/>
            <person name="Luo Z.H."/>
            <person name="Li M."/>
        </authorList>
    </citation>
    <scope>NUCLEOTIDE SEQUENCE [LARGE SCALE GENOMIC DNA]</scope>
    <source>
        <strain evidence="13">HyVt-115</strain>
    </source>
</reference>
<evidence type="ECO:0000256" key="1">
    <source>
        <dbReference type="ARBA" id="ARBA00004496"/>
    </source>
</evidence>
<name>A0A7C0U7F7_9BACT</name>
<dbReference type="InterPro" id="IPR015947">
    <property type="entry name" value="PUA-like_sf"/>
</dbReference>
<dbReference type="SUPFAM" id="SSF88697">
    <property type="entry name" value="PUA domain-like"/>
    <property type="match status" value="1"/>
</dbReference>
<evidence type="ECO:0000256" key="7">
    <source>
        <dbReference type="ARBA" id="ARBA00022691"/>
    </source>
</evidence>
<dbReference type="CDD" id="cd18084">
    <property type="entry name" value="RsmE-like"/>
    <property type="match status" value="1"/>
</dbReference>
<keyword evidence="7 10" id="KW-0949">S-adenosyl-L-methionine</keyword>
<comment type="similarity">
    <text evidence="2 10">Belongs to the RNA methyltransferase RsmE family.</text>
</comment>
<evidence type="ECO:0000256" key="9">
    <source>
        <dbReference type="ARBA" id="ARBA00047944"/>
    </source>
</evidence>
<dbReference type="InterPro" id="IPR046887">
    <property type="entry name" value="RsmE_PUA-like"/>
</dbReference>
<evidence type="ECO:0000256" key="4">
    <source>
        <dbReference type="ARBA" id="ARBA00022552"/>
    </source>
</evidence>
<protein>
    <recommendedName>
        <fullName evidence="10">Ribosomal RNA small subunit methyltransferase E</fullName>
        <ecNumber evidence="10">2.1.1.193</ecNumber>
    </recommendedName>
</protein>
<keyword evidence="3 10" id="KW-0963">Cytoplasm</keyword>
<dbReference type="InterPro" id="IPR029028">
    <property type="entry name" value="Alpha/beta_knot_MTases"/>
</dbReference>